<evidence type="ECO:0000313" key="7">
    <source>
        <dbReference type="Proteomes" id="UP000018208"/>
    </source>
</evidence>
<dbReference type="InterPro" id="IPR011009">
    <property type="entry name" value="Kinase-like_dom_sf"/>
</dbReference>
<dbReference type="GO" id="GO:0004674">
    <property type="term" value="F:protein serine/threonine kinase activity"/>
    <property type="evidence" value="ECO:0007669"/>
    <property type="project" value="TreeGrafter"/>
</dbReference>
<reference evidence="5 6" key="1">
    <citation type="journal article" date="2014" name="PLoS Genet.">
        <title>The Genome of Spironucleus salmonicida Highlights a Fish Pathogen Adapted to Fluctuating Environments.</title>
        <authorList>
            <person name="Xu F."/>
            <person name="Jerlstrom-Hultqvist J."/>
            <person name="Einarsson E."/>
            <person name="Astvaldsson A."/>
            <person name="Svard S.G."/>
            <person name="Andersson J.O."/>
        </authorList>
    </citation>
    <scope>NUCLEOTIDE SEQUENCE</scope>
    <source>
        <strain evidence="6">ATCC 50377</strain>
    </source>
</reference>
<keyword evidence="7" id="KW-1185">Reference proteome</keyword>
<dbReference type="InterPro" id="IPR000719">
    <property type="entry name" value="Prot_kinase_dom"/>
</dbReference>
<evidence type="ECO:0000313" key="5">
    <source>
        <dbReference type="EMBL" id="EST45378.1"/>
    </source>
</evidence>
<dbReference type="AlphaFoldDB" id="V6LMD7"/>
<dbReference type="PANTHER" id="PTHR24361:SF613">
    <property type="entry name" value="NUCLEAR RECEPTOR-BINDING PROTEIN-RELATED"/>
    <property type="match status" value="1"/>
</dbReference>
<organism evidence="5">
    <name type="scientific">Spironucleus salmonicida</name>
    <dbReference type="NCBI Taxonomy" id="348837"/>
    <lineage>
        <taxon>Eukaryota</taxon>
        <taxon>Metamonada</taxon>
        <taxon>Diplomonadida</taxon>
        <taxon>Hexamitidae</taxon>
        <taxon>Hexamitinae</taxon>
        <taxon>Spironucleus</taxon>
    </lineage>
</organism>
<evidence type="ECO:0000256" key="1">
    <source>
        <dbReference type="ARBA" id="ARBA00022741"/>
    </source>
</evidence>
<evidence type="ECO:0000256" key="3">
    <source>
        <dbReference type="PROSITE-ProRule" id="PRU10141"/>
    </source>
</evidence>
<dbReference type="InterPro" id="IPR017441">
    <property type="entry name" value="Protein_kinase_ATP_BS"/>
</dbReference>
<dbReference type="EMBL" id="KI546099">
    <property type="protein sequence ID" value="EST45378.1"/>
    <property type="molecule type" value="Genomic_DNA"/>
</dbReference>
<gene>
    <name evidence="5" type="ORF">SS50377_14709</name>
    <name evidence="6" type="ORF">SS50377_21651</name>
</gene>
<evidence type="ECO:0000256" key="2">
    <source>
        <dbReference type="ARBA" id="ARBA00022840"/>
    </source>
</evidence>
<dbReference type="PROSITE" id="PS00108">
    <property type="entry name" value="PROTEIN_KINASE_ST"/>
    <property type="match status" value="1"/>
</dbReference>
<feature type="domain" description="Protein kinase" evidence="4">
    <location>
        <begin position="1"/>
        <end position="217"/>
    </location>
</feature>
<evidence type="ECO:0000259" key="4">
    <source>
        <dbReference type="PROSITE" id="PS50011"/>
    </source>
</evidence>
<feature type="domain" description="Protein kinase" evidence="4">
    <location>
        <begin position="244"/>
        <end position="516"/>
    </location>
</feature>
<dbReference type="VEuPathDB" id="GiardiaDB:SS50377_21651"/>
<accession>V6LMD7</accession>
<keyword evidence="2 3" id="KW-0067">ATP-binding</keyword>
<dbReference type="GO" id="GO:0005524">
    <property type="term" value="F:ATP binding"/>
    <property type="evidence" value="ECO:0007669"/>
    <property type="project" value="UniProtKB-UniRule"/>
</dbReference>
<dbReference type="EMBL" id="AUWU02000002">
    <property type="protein sequence ID" value="KAH0576107.1"/>
    <property type="molecule type" value="Genomic_DNA"/>
</dbReference>
<dbReference type="Pfam" id="PF00069">
    <property type="entry name" value="Pkinase"/>
    <property type="match status" value="1"/>
</dbReference>
<feature type="binding site" evidence="3">
    <location>
        <position position="272"/>
    </location>
    <ligand>
        <name>ATP</name>
        <dbReference type="ChEBI" id="CHEBI:30616"/>
    </ligand>
</feature>
<evidence type="ECO:0000313" key="6">
    <source>
        <dbReference type="EMBL" id="KAH0576107.1"/>
    </source>
</evidence>
<proteinExistence type="predicted"/>
<dbReference type="SUPFAM" id="SSF56112">
    <property type="entry name" value="Protein kinase-like (PK-like)"/>
    <property type="match status" value="2"/>
</dbReference>
<dbReference type="InterPro" id="IPR053235">
    <property type="entry name" value="Ser_Thr_kinase"/>
</dbReference>
<keyword evidence="5" id="KW-0418">Kinase</keyword>
<dbReference type="Proteomes" id="UP000018208">
    <property type="component" value="Unassembled WGS sequence"/>
</dbReference>
<dbReference type="SMART" id="SM00220">
    <property type="entry name" value="S_TKc"/>
    <property type="match status" value="1"/>
</dbReference>
<protein>
    <submittedName>
        <fullName evidence="5">Kinase, ULK</fullName>
    </submittedName>
</protein>
<dbReference type="PROSITE" id="PS50011">
    <property type="entry name" value="PROTEIN_KINASE_DOM"/>
    <property type="match status" value="2"/>
</dbReference>
<keyword evidence="5" id="KW-0808">Transferase</keyword>
<sequence>MIKTIQTTQYVIPEGIDVKQLISILTKYQNAKSVHQFQYKIEENILIIIQDSFKFTLADFKENQKLFTIQEAYNLITKCIYASYDLAQQNLFIGGYRLDDFIVILKKKWIKIKIVLNIKKIFQYLTANYPSCIAPEVLTNIITEKADFWSFGVLLYYLLKTKYKIHKDVFDRYSQVSFLESLQIQNKKFVDFISNLIQQDYNLRLGYIQYFQFDNEIRNVCLHSNDIQTINTSTFDQVLSSLKLDKVRNLGQGSFGNVLLVKDKTANQFALKVVEVRNQMEINQASSEACFMEQNRNNNYIIQIKFMKKVRINDKFFVLFGQEYADFGDLRYFMRMYGTQLSQTQVLKLFYDLSQALLLMKEQNMIHRDIKPENILLMQKDNKIIAKLADFGCDEVLLNGSSSDCHHLIGTPGYIAPEVLTQDQVSFSVDVWSFGVMLQEYTEEQELISMCLIEDQNQRAQIEVINQKLQIYKDQVVQVHEVEQSTSSAVSHSQYNSVNLSELNSNFTFSDFAILQ</sequence>
<dbReference type="GO" id="GO:0005737">
    <property type="term" value="C:cytoplasm"/>
    <property type="evidence" value="ECO:0007669"/>
    <property type="project" value="TreeGrafter"/>
</dbReference>
<dbReference type="PANTHER" id="PTHR24361">
    <property type="entry name" value="MITOGEN-ACTIVATED KINASE KINASE KINASE"/>
    <property type="match status" value="1"/>
</dbReference>
<dbReference type="Gene3D" id="1.10.510.10">
    <property type="entry name" value="Transferase(Phosphotransferase) domain 1"/>
    <property type="match status" value="2"/>
</dbReference>
<dbReference type="PROSITE" id="PS00107">
    <property type="entry name" value="PROTEIN_KINASE_ATP"/>
    <property type="match status" value="1"/>
</dbReference>
<reference evidence="6" key="2">
    <citation type="submission" date="2020-12" db="EMBL/GenBank/DDBJ databases">
        <title>New Spironucleus salmonicida genome in near-complete chromosomes.</title>
        <authorList>
            <person name="Xu F."/>
            <person name="Kurt Z."/>
            <person name="Jimenez-Gonzalez A."/>
            <person name="Astvaldsson A."/>
            <person name="Andersson J.O."/>
            <person name="Svard S.G."/>
        </authorList>
    </citation>
    <scope>NUCLEOTIDE SEQUENCE</scope>
    <source>
        <strain evidence="6">ATCC 50377</strain>
    </source>
</reference>
<dbReference type="CDD" id="cd00180">
    <property type="entry name" value="PKc"/>
    <property type="match status" value="1"/>
</dbReference>
<dbReference type="OrthoDB" id="2013020at2759"/>
<name>V6LMD7_9EUKA</name>
<keyword evidence="1 3" id="KW-0547">Nucleotide-binding</keyword>
<dbReference type="InterPro" id="IPR008271">
    <property type="entry name" value="Ser/Thr_kinase_AS"/>
</dbReference>